<gene>
    <name evidence="1" type="ORF">CECT5772_00666</name>
</gene>
<evidence type="ECO:0000313" key="2">
    <source>
        <dbReference type="Proteomes" id="UP000028704"/>
    </source>
</evidence>
<sequence>MDKDIVPELLKAIQREFEQSYGVSDVVKKSFEALKEKKATYATANEFAIEVGEILSKALIGSVSSSKLPDGKMYYNIAKRLLGETLGSNYELISDYAGDVQKVLNEQAKINLKVQYPPLNQNKIDGLVNRLDSEPVFDDVKWLLDEPIVNFSQSIVDDCIRANVEFHANVGLLPQIVREEGGKCCEWCRELVGVYRYPKVPQDVYRRHQRCRCKVDYDPKTGKVRDIWSKLWRKKEQSSKIEERKKIDHSVKISRSRKRALELGIESNPVRRQLLPKSEEKIIKEVSGGDATKGSCSSAAFAYIGNKAGYKVLDFRGGDSCHLFATNGAIKDIANLDGVKSMIINHTNDISATKQLVNAMELDKEYYLATGGHAAIVKKTENEIQYLELQHPVSGKNGFQKLDSYVLRNRFGCKQSHTSYGRKFEVPNILIEAESLGKNEEFHRLLNFINTSQDKQQKGVNGHVR</sequence>
<dbReference type="RefSeq" id="WP_037578508.1">
    <property type="nucleotide sequence ID" value="NZ_AWEX01000006.1"/>
</dbReference>
<evidence type="ECO:0000313" key="1">
    <source>
        <dbReference type="EMBL" id="KED05302.1"/>
    </source>
</evidence>
<organism evidence="1 2">
    <name type="scientific">Streptococcus equi subsp. ruminatorum CECT 5772</name>
    <dbReference type="NCBI Taxonomy" id="1051981"/>
    <lineage>
        <taxon>Bacteria</taxon>
        <taxon>Bacillati</taxon>
        <taxon>Bacillota</taxon>
        <taxon>Bacilli</taxon>
        <taxon>Lactobacillales</taxon>
        <taxon>Streptococcaceae</taxon>
        <taxon>Streptococcus</taxon>
    </lineage>
</organism>
<dbReference type="Proteomes" id="UP000028704">
    <property type="component" value="Unassembled WGS sequence"/>
</dbReference>
<dbReference type="AlphaFoldDB" id="A0A922NW00"/>
<reference evidence="1 2" key="1">
    <citation type="journal article" date="2014" name="Int. J. Syst. Evol. Microbiol.">
        <title>Phylogenomics and the dynamic genome evolution of the genus Streptococcus.</title>
        <authorList>
            <consortium name="The Broad Institute Genome Sequencing Platform"/>
            <person name="Richards V.P."/>
            <person name="Palmer S.R."/>
            <person name="Pavinski Bitar P.D."/>
            <person name="Qin X."/>
            <person name="Weinstock G.M."/>
            <person name="Highlander S.K."/>
            <person name="Town C.D."/>
            <person name="Burne R.A."/>
            <person name="Stanhope M.J."/>
        </authorList>
    </citation>
    <scope>NUCLEOTIDE SEQUENCE [LARGE SCALE GENOMIC DNA]</scope>
    <source>
        <strain evidence="1 2">CECT 5772</strain>
    </source>
</reference>
<name>A0A922NW00_9STRE</name>
<dbReference type="EMBL" id="AWEX01000006">
    <property type="protein sequence ID" value="KED05302.1"/>
    <property type="molecule type" value="Genomic_DNA"/>
</dbReference>
<comment type="caution">
    <text evidence="1">The sequence shown here is derived from an EMBL/GenBank/DDBJ whole genome shotgun (WGS) entry which is preliminary data.</text>
</comment>
<accession>A0A922NW00</accession>
<protein>
    <submittedName>
        <fullName evidence="1">Gp35</fullName>
    </submittedName>
</protein>
<proteinExistence type="predicted"/>